<keyword evidence="7" id="KW-0010">Activator</keyword>
<dbReference type="InterPro" id="IPR036634">
    <property type="entry name" value="PRD_sf"/>
</dbReference>
<dbReference type="SUPFAM" id="SSF63520">
    <property type="entry name" value="PTS-regulatory domain, PRD"/>
    <property type="match status" value="1"/>
</dbReference>
<dbReference type="GO" id="GO:0008982">
    <property type="term" value="F:protein-N(PI)-phosphohistidine-sugar phosphotransferase activity"/>
    <property type="evidence" value="ECO:0007669"/>
    <property type="project" value="InterPro"/>
</dbReference>
<dbReference type="GO" id="GO:0006355">
    <property type="term" value="P:regulation of DNA-templated transcription"/>
    <property type="evidence" value="ECO:0007669"/>
    <property type="project" value="InterPro"/>
</dbReference>
<reference evidence="11 12" key="1">
    <citation type="submission" date="2019-07" db="EMBL/GenBank/DDBJ databases">
        <title>Whole genome shotgun sequence of Oceanobacillus sojae NBRC 105379.</title>
        <authorList>
            <person name="Hosoyama A."/>
            <person name="Uohara A."/>
            <person name="Ohji S."/>
            <person name="Ichikawa N."/>
        </authorList>
    </citation>
    <scope>NUCLEOTIDE SEQUENCE [LARGE SCALE GENOMIC DNA]</scope>
    <source>
        <strain evidence="11 12">NBRC 105379</strain>
    </source>
</reference>
<evidence type="ECO:0000313" key="12">
    <source>
        <dbReference type="Proteomes" id="UP000321558"/>
    </source>
</evidence>
<evidence type="ECO:0000256" key="6">
    <source>
        <dbReference type="ARBA" id="ARBA00022777"/>
    </source>
</evidence>
<dbReference type="AlphaFoldDB" id="A0A511ZHT6"/>
<keyword evidence="12" id="KW-1185">Reference proteome</keyword>
<dbReference type="PROSITE" id="PS51372">
    <property type="entry name" value="PRD_2"/>
    <property type="match status" value="1"/>
</dbReference>
<evidence type="ECO:0000256" key="3">
    <source>
        <dbReference type="ARBA" id="ARBA00022490"/>
    </source>
</evidence>
<evidence type="ECO:0000259" key="10">
    <source>
        <dbReference type="PROSITE" id="PS51372"/>
    </source>
</evidence>
<dbReference type="PROSITE" id="PS51094">
    <property type="entry name" value="PTS_EIIA_TYPE_2"/>
    <property type="match status" value="1"/>
</dbReference>
<evidence type="ECO:0000259" key="8">
    <source>
        <dbReference type="PROSITE" id="PS51094"/>
    </source>
</evidence>
<dbReference type="Pfam" id="PF00874">
    <property type="entry name" value="PRD"/>
    <property type="match status" value="1"/>
</dbReference>
<keyword evidence="4" id="KW-0808">Transferase</keyword>
<dbReference type="InterPro" id="IPR036095">
    <property type="entry name" value="PTS_EIIB-like_sf"/>
</dbReference>
<dbReference type="GO" id="GO:0016301">
    <property type="term" value="F:kinase activity"/>
    <property type="evidence" value="ECO:0007669"/>
    <property type="project" value="UniProtKB-KW"/>
</dbReference>
<evidence type="ECO:0000256" key="5">
    <source>
        <dbReference type="ARBA" id="ARBA00022683"/>
    </source>
</evidence>
<name>A0A511ZHT6_9BACI</name>
<dbReference type="InterPro" id="IPR002178">
    <property type="entry name" value="PTS_EIIA_type-2_dom"/>
</dbReference>
<protein>
    <submittedName>
        <fullName evidence="11">Transcription antitermination protein BlgG</fullName>
    </submittedName>
</protein>
<dbReference type="InterPro" id="IPR016152">
    <property type="entry name" value="PTrfase/Anion_transptr"/>
</dbReference>
<evidence type="ECO:0000256" key="7">
    <source>
        <dbReference type="ARBA" id="ARBA00023159"/>
    </source>
</evidence>
<dbReference type="InterPro" id="IPR036388">
    <property type="entry name" value="WH-like_DNA-bd_sf"/>
</dbReference>
<dbReference type="GO" id="GO:0005737">
    <property type="term" value="C:cytoplasm"/>
    <property type="evidence" value="ECO:0007669"/>
    <property type="project" value="UniProtKB-SubCell"/>
</dbReference>
<comment type="subcellular location">
    <subcellularLocation>
        <location evidence="1">Cytoplasm</location>
    </subcellularLocation>
</comment>
<keyword evidence="6" id="KW-0418">Kinase</keyword>
<dbReference type="EMBL" id="BJYM01000006">
    <property type="protein sequence ID" value="GEN86996.1"/>
    <property type="molecule type" value="Genomic_DNA"/>
</dbReference>
<dbReference type="Pfam" id="PF05043">
    <property type="entry name" value="Mga"/>
    <property type="match status" value="1"/>
</dbReference>
<dbReference type="InterPro" id="IPR011608">
    <property type="entry name" value="PRD"/>
</dbReference>
<feature type="domain" description="PRD" evidence="10">
    <location>
        <begin position="284"/>
        <end position="391"/>
    </location>
</feature>
<keyword evidence="3" id="KW-0963">Cytoplasm</keyword>
<evidence type="ECO:0000256" key="1">
    <source>
        <dbReference type="ARBA" id="ARBA00004496"/>
    </source>
</evidence>
<dbReference type="PANTHER" id="PTHR36203">
    <property type="entry name" value="ASCORBATE-SPECIFIC PTS SYSTEM EIIA COMPONENT"/>
    <property type="match status" value="1"/>
</dbReference>
<sequence>MLERRSIDIMETILGNPKITIKELELRTSLTRRKIAYDLEKINYWLKTNNLQEIKKDQQKGLSFPGDANEILSILEKKDIKGTLNEEERKRIIFFYLFMQNEEISLLHLIDVVDVSRGTVNDDLKKLSANLKEYFLEISYSRKNGYYINGNEQDIRNVLIMFIVEIIFKGTNRELLDFVLDEEIFEEFTCVCSRYFQEHQIILSDNNFLEICYIIAFVFIRKNNTQKWIEMDNQFEFHRYDEYKIAREILSNLNFIHENQEDYAAFLTSLMLSFSSVQISQKTNDYYLLKDFLFEIITKLETTYGIDIGDKESAFKQIYYHLRPAYYRILFQYPIINPLKRKIQEQYSFLFKILKDLFESSYLPNGKMVSDDEIAYLTIHFATLMKDKKTKKIYAYTAAVVCPNGTGLSLILYNELINLFPEIKFLQPFSLNELETISDNVDVIFSTRLIKSSKPVFIASPVMTDIEKENLVKNFYRWSNKSVCIDNSSIVKELTKIISNYSEIKDPLNLNKALSNITANYLIFDKKRRLPMLSDIMTEPLIQLNIEATDWRDAIRKGGELLIANNKASANYVQAMIDSAEGNGSYIVITKNVALPHARPEEGVKDLAISMITLSKPIKFGNKENDPVKYVFCLCAVDNSTHLRAMSNLVQLLDKKEFYSKLDRSVDSKEVVDFIKKCEKELEM</sequence>
<dbReference type="Gene3D" id="1.10.1790.10">
    <property type="entry name" value="PRD domain"/>
    <property type="match status" value="1"/>
</dbReference>
<comment type="caution">
    <text evidence="11">The sequence shown here is derived from an EMBL/GenBank/DDBJ whole genome shotgun (WGS) entry which is preliminary data.</text>
</comment>
<dbReference type="CDD" id="cd05568">
    <property type="entry name" value="PTS_IIB_bgl_like"/>
    <property type="match status" value="1"/>
</dbReference>
<dbReference type="STRING" id="582851.GCA_900162665_00866"/>
<feature type="domain" description="PTS EIIA type-2" evidence="8">
    <location>
        <begin position="535"/>
        <end position="678"/>
    </location>
</feature>
<dbReference type="Proteomes" id="UP000321558">
    <property type="component" value="Unassembled WGS sequence"/>
</dbReference>
<gene>
    <name evidence="11" type="ORF">OSO01_17350</name>
</gene>
<evidence type="ECO:0000256" key="2">
    <source>
        <dbReference type="ARBA" id="ARBA00022448"/>
    </source>
</evidence>
<dbReference type="Gene3D" id="1.10.10.10">
    <property type="entry name" value="Winged helix-like DNA-binding domain superfamily/Winged helix DNA-binding domain"/>
    <property type="match status" value="1"/>
</dbReference>
<dbReference type="GO" id="GO:0009401">
    <property type="term" value="P:phosphoenolpyruvate-dependent sugar phosphotransferase system"/>
    <property type="evidence" value="ECO:0007669"/>
    <property type="project" value="UniProtKB-KW"/>
</dbReference>
<proteinExistence type="predicted"/>
<dbReference type="RefSeq" id="WP_147210018.1">
    <property type="nucleotide sequence ID" value="NZ_BJYM01000006.1"/>
</dbReference>
<dbReference type="SUPFAM" id="SSF52794">
    <property type="entry name" value="PTS system IIB component-like"/>
    <property type="match status" value="1"/>
</dbReference>
<dbReference type="InterPro" id="IPR051351">
    <property type="entry name" value="Ascorbate-PTS_EIIA_comp"/>
</dbReference>
<evidence type="ECO:0000256" key="4">
    <source>
        <dbReference type="ARBA" id="ARBA00022679"/>
    </source>
</evidence>
<dbReference type="CDD" id="cd00211">
    <property type="entry name" value="PTS_IIA_fru"/>
    <property type="match status" value="1"/>
</dbReference>
<dbReference type="Gene3D" id="3.40.50.2300">
    <property type="match status" value="1"/>
</dbReference>
<dbReference type="PROSITE" id="PS51099">
    <property type="entry name" value="PTS_EIIB_TYPE_2"/>
    <property type="match status" value="1"/>
</dbReference>
<keyword evidence="2" id="KW-0813">Transport</keyword>
<dbReference type="OrthoDB" id="369398at2"/>
<keyword evidence="5" id="KW-0598">Phosphotransferase system</keyword>
<dbReference type="SUPFAM" id="SSF55804">
    <property type="entry name" value="Phoshotransferase/anion transport protein"/>
    <property type="match status" value="1"/>
</dbReference>
<evidence type="ECO:0000313" key="11">
    <source>
        <dbReference type="EMBL" id="GEN86996.1"/>
    </source>
</evidence>
<dbReference type="Pfam" id="PF00359">
    <property type="entry name" value="PTS_EIIA_2"/>
    <property type="match status" value="1"/>
</dbReference>
<dbReference type="Gene3D" id="3.40.930.10">
    <property type="entry name" value="Mannitol-specific EII, Chain A"/>
    <property type="match status" value="1"/>
</dbReference>
<evidence type="ECO:0000259" key="9">
    <source>
        <dbReference type="PROSITE" id="PS51099"/>
    </source>
</evidence>
<dbReference type="InterPro" id="IPR007737">
    <property type="entry name" value="Mga_HTH"/>
</dbReference>
<accession>A0A511ZHT6</accession>
<dbReference type="InterPro" id="IPR013011">
    <property type="entry name" value="PTS_EIIB_2"/>
</dbReference>
<organism evidence="11 12">
    <name type="scientific">Oceanobacillus sojae</name>
    <dbReference type="NCBI Taxonomy" id="582851"/>
    <lineage>
        <taxon>Bacteria</taxon>
        <taxon>Bacillati</taxon>
        <taxon>Bacillota</taxon>
        <taxon>Bacilli</taxon>
        <taxon>Bacillales</taxon>
        <taxon>Bacillaceae</taxon>
        <taxon>Oceanobacillus</taxon>
    </lineage>
</organism>
<dbReference type="PANTHER" id="PTHR36203:SF5">
    <property type="entry name" value="PTS SYSTEM, EIIA COMPONENT"/>
    <property type="match status" value="1"/>
</dbReference>
<feature type="domain" description="PTS EIIB type-2" evidence="9">
    <location>
        <begin position="396"/>
        <end position="483"/>
    </location>
</feature>